<sequence length="318" mass="35918">MNTSTETKEATLLHTGLRKKEKAGNLKRAWPLHLMVLPAILLVIVFSYVPMAGAVIAFQDYKPWNGFIHSKWVGLEHFRTMFEFPDIRQVIWNTLIIASMKIICLLIVPILFSLLLNEVRSIVFKRTVQTMVYLPHFLSWVILSGVLIDVMSDKGLVNQIIAFFGFQSVFFFGDGNWFRVMLVVSAVWKEFGFSTIIFLAALSGINPSLYEAAEVDGANRWKQTLHITLPAIVPIISVVATLSLGGILNGDFDQVFNLYNSLVYDKGDILDTYVYRTGLVGTKYSFGAAVGMFKSVVSLVLILITYRLAYKFANYRIF</sequence>
<dbReference type="PANTHER" id="PTHR43227:SF11">
    <property type="entry name" value="BLL4140 PROTEIN"/>
    <property type="match status" value="1"/>
</dbReference>
<keyword evidence="3" id="KW-1003">Cell membrane</keyword>
<gene>
    <name evidence="9" type="ORF">FHS19_001688</name>
</gene>
<comment type="similarity">
    <text evidence="7">Belongs to the binding-protein-dependent transport system permease family.</text>
</comment>
<comment type="caution">
    <text evidence="9">The sequence shown here is derived from an EMBL/GenBank/DDBJ whole genome shotgun (WGS) entry which is preliminary data.</text>
</comment>
<reference evidence="9 10" key="1">
    <citation type="submission" date="2020-08" db="EMBL/GenBank/DDBJ databases">
        <title>Genomic Encyclopedia of Type Strains, Phase III (KMG-III): the genomes of soil and plant-associated and newly described type strains.</title>
        <authorList>
            <person name="Whitman W."/>
        </authorList>
    </citation>
    <scope>NUCLEOTIDE SEQUENCE [LARGE SCALE GENOMIC DNA]</scope>
    <source>
        <strain evidence="9 10">CECT 5831</strain>
    </source>
</reference>
<evidence type="ECO:0000259" key="8">
    <source>
        <dbReference type="PROSITE" id="PS50928"/>
    </source>
</evidence>
<feature type="transmembrane region" description="Helical" evidence="7">
    <location>
        <begin position="225"/>
        <end position="248"/>
    </location>
</feature>
<comment type="subcellular location">
    <subcellularLocation>
        <location evidence="1 7">Cell membrane</location>
        <topology evidence="1 7">Multi-pass membrane protein</topology>
    </subcellularLocation>
</comment>
<dbReference type="GO" id="GO:0005886">
    <property type="term" value="C:plasma membrane"/>
    <property type="evidence" value="ECO:0007669"/>
    <property type="project" value="UniProtKB-SubCell"/>
</dbReference>
<feature type="domain" description="ABC transmembrane type-1" evidence="8">
    <location>
        <begin position="91"/>
        <end position="305"/>
    </location>
</feature>
<feature type="transmembrane region" description="Helical" evidence="7">
    <location>
        <begin position="155"/>
        <end position="173"/>
    </location>
</feature>
<feature type="transmembrane region" description="Helical" evidence="7">
    <location>
        <begin position="193"/>
        <end position="213"/>
    </location>
</feature>
<evidence type="ECO:0000256" key="3">
    <source>
        <dbReference type="ARBA" id="ARBA00022475"/>
    </source>
</evidence>
<dbReference type="Proteomes" id="UP000517523">
    <property type="component" value="Unassembled WGS sequence"/>
</dbReference>
<evidence type="ECO:0000256" key="1">
    <source>
        <dbReference type="ARBA" id="ARBA00004651"/>
    </source>
</evidence>
<name>A0A839TJT2_9BACL</name>
<keyword evidence="5 7" id="KW-1133">Transmembrane helix</keyword>
<feature type="transmembrane region" description="Helical" evidence="7">
    <location>
        <begin position="90"/>
        <end position="112"/>
    </location>
</feature>
<feature type="transmembrane region" description="Helical" evidence="7">
    <location>
        <begin position="35"/>
        <end position="58"/>
    </location>
</feature>
<dbReference type="SUPFAM" id="SSF161098">
    <property type="entry name" value="MetI-like"/>
    <property type="match status" value="1"/>
</dbReference>
<dbReference type="PROSITE" id="PS50928">
    <property type="entry name" value="ABC_TM1"/>
    <property type="match status" value="1"/>
</dbReference>
<feature type="transmembrane region" description="Helical" evidence="7">
    <location>
        <begin position="284"/>
        <end position="306"/>
    </location>
</feature>
<evidence type="ECO:0000313" key="9">
    <source>
        <dbReference type="EMBL" id="MBB3127034.1"/>
    </source>
</evidence>
<organism evidence="9 10">
    <name type="scientific">Paenibacillus rhizosphaerae</name>
    <dbReference type="NCBI Taxonomy" id="297318"/>
    <lineage>
        <taxon>Bacteria</taxon>
        <taxon>Bacillati</taxon>
        <taxon>Bacillota</taxon>
        <taxon>Bacilli</taxon>
        <taxon>Bacillales</taxon>
        <taxon>Paenibacillaceae</taxon>
        <taxon>Paenibacillus</taxon>
    </lineage>
</organism>
<keyword evidence="6 7" id="KW-0472">Membrane</keyword>
<evidence type="ECO:0000256" key="6">
    <source>
        <dbReference type="ARBA" id="ARBA00023136"/>
    </source>
</evidence>
<feature type="transmembrane region" description="Helical" evidence="7">
    <location>
        <begin position="132"/>
        <end position="148"/>
    </location>
</feature>
<accession>A0A839TJT2</accession>
<keyword evidence="2 7" id="KW-0813">Transport</keyword>
<dbReference type="PANTHER" id="PTHR43227">
    <property type="entry name" value="BLL4140 PROTEIN"/>
    <property type="match status" value="1"/>
</dbReference>
<dbReference type="InterPro" id="IPR050809">
    <property type="entry name" value="UgpAE/MalFG_permease"/>
</dbReference>
<dbReference type="RefSeq" id="WP_183581171.1">
    <property type="nucleotide sequence ID" value="NZ_JACHXJ010000001.1"/>
</dbReference>
<dbReference type="EMBL" id="JACHXJ010000001">
    <property type="protein sequence ID" value="MBB3127034.1"/>
    <property type="molecule type" value="Genomic_DNA"/>
</dbReference>
<dbReference type="Gene3D" id="1.10.3720.10">
    <property type="entry name" value="MetI-like"/>
    <property type="match status" value="1"/>
</dbReference>
<evidence type="ECO:0000256" key="7">
    <source>
        <dbReference type="RuleBase" id="RU363032"/>
    </source>
</evidence>
<keyword evidence="4 7" id="KW-0812">Transmembrane</keyword>
<dbReference type="InterPro" id="IPR000515">
    <property type="entry name" value="MetI-like"/>
</dbReference>
<dbReference type="CDD" id="cd06261">
    <property type="entry name" value="TM_PBP2"/>
    <property type="match status" value="1"/>
</dbReference>
<dbReference type="InterPro" id="IPR035906">
    <property type="entry name" value="MetI-like_sf"/>
</dbReference>
<dbReference type="Pfam" id="PF00528">
    <property type="entry name" value="BPD_transp_1"/>
    <property type="match status" value="1"/>
</dbReference>
<proteinExistence type="inferred from homology"/>
<dbReference type="AlphaFoldDB" id="A0A839TJT2"/>
<protein>
    <submittedName>
        <fullName evidence="9">Putative aldouronate transport system permease protein</fullName>
    </submittedName>
</protein>
<evidence type="ECO:0000256" key="5">
    <source>
        <dbReference type="ARBA" id="ARBA00022989"/>
    </source>
</evidence>
<evidence type="ECO:0000256" key="4">
    <source>
        <dbReference type="ARBA" id="ARBA00022692"/>
    </source>
</evidence>
<dbReference type="GO" id="GO:0055085">
    <property type="term" value="P:transmembrane transport"/>
    <property type="evidence" value="ECO:0007669"/>
    <property type="project" value="InterPro"/>
</dbReference>
<evidence type="ECO:0000256" key="2">
    <source>
        <dbReference type="ARBA" id="ARBA00022448"/>
    </source>
</evidence>
<evidence type="ECO:0000313" key="10">
    <source>
        <dbReference type="Proteomes" id="UP000517523"/>
    </source>
</evidence>